<dbReference type="GO" id="GO:0016841">
    <property type="term" value="F:ammonia-lyase activity"/>
    <property type="evidence" value="ECO:0007669"/>
    <property type="project" value="UniProtKB-ARBA"/>
</dbReference>
<reference evidence="2" key="1">
    <citation type="submission" date="2019-09" db="EMBL/GenBank/DDBJ databases">
        <authorList>
            <person name="Li J."/>
        </authorList>
    </citation>
    <scope>NUCLEOTIDE SEQUENCE [LARGE SCALE GENOMIC DNA]</scope>
    <source>
        <strain evidence="2">JCM 14732</strain>
    </source>
</reference>
<evidence type="ECO:0000313" key="2">
    <source>
        <dbReference type="EMBL" id="KAA1400162.1"/>
    </source>
</evidence>
<protein>
    <submittedName>
        <fullName evidence="2">Aromatic amino acid lyase</fullName>
    </submittedName>
</protein>
<dbReference type="Proteomes" id="UP000380867">
    <property type="component" value="Unassembled WGS sequence"/>
</dbReference>
<dbReference type="InterPro" id="IPR008948">
    <property type="entry name" value="L-Aspartase-like"/>
</dbReference>
<dbReference type="RefSeq" id="WP_149688261.1">
    <property type="nucleotide sequence ID" value="NZ_SDPQ02000001.1"/>
</dbReference>
<proteinExistence type="predicted"/>
<dbReference type="PANTHER" id="PTHR10362">
    <property type="entry name" value="HISTIDINE AMMONIA-LYASE"/>
    <property type="match status" value="1"/>
</dbReference>
<evidence type="ECO:0000313" key="3">
    <source>
        <dbReference type="Proteomes" id="UP000380867"/>
    </source>
</evidence>
<gene>
    <name evidence="2" type="ORF">ESP70_005355</name>
</gene>
<dbReference type="AlphaFoldDB" id="A0A5M4FJK9"/>
<sequence length="461" mass="47475">MIDIDGTRLTVADIVAASSRTARVEVTDSALAKVAASHAYAQEAAAERPIYGWSTGVGANRTVALTDPDAQALDLLRSHATSAAALRDAARVRAMLVVRLNQLAVGTSGIDPAIVTGLAGMIDRDDLPAVRELGSIGTGDLSALAATALALHESVPFGRGSALPFLSSNAATIADAALAVSRLQSLARSTIAVAALVLEAVDGNLEAFSPAAEQASPLAGTSDVCRTMRRLVPTPGEPARIQDPFGLRVLPQVHGALLDALDRLETVVLAMANSGSENPTFSPDLGVAHHGGFYAAHLAQALDSVTLATAQTAQLSLARLGMLQEPSLTGLDAFLGDGTPGASGTMIVEYVAASALSELRALATPASLQTATLSRGVEEEASFASLAARQALDSVAHFRTILAGELVAAVRCARQKDPRHGRSRALDMCGSLPDETGDRDLTSDLQIGESLVDELSALVTF</sequence>
<keyword evidence="3" id="KW-1185">Reference proteome</keyword>
<dbReference type="EMBL" id="SDPQ02000001">
    <property type="protein sequence ID" value="KAA1400162.1"/>
    <property type="molecule type" value="Genomic_DNA"/>
</dbReference>
<keyword evidence="1 2" id="KW-0456">Lyase</keyword>
<dbReference type="SUPFAM" id="SSF48557">
    <property type="entry name" value="L-aspartase-like"/>
    <property type="match status" value="1"/>
</dbReference>
<evidence type="ECO:0000256" key="1">
    <source>
        <dbReference type="ARBA" id="ARBA00023239"/>
    </source>
</evidence>
<dbReference type="Pfam" id="PF00221">
    <property type="entry name" value="Lyase_aromatic"/>
    <property type="match status" value="2"/>
</dbReference>
<dbReference type="OrthoDB" id="3278073at2"/>
<organism evidence="2 3">
    <name type="scientific">Aeromicrobium ginsengisoli</name>
    <dbReference type="NCBI Taxonomy" id="363867"/>
    <lineage>
        <taxon>Bacteria</taxon>
        <taxon>Bacillati</taxon>
        <taxon>Actinomycetota</taxon>
        <taxon>Actinomycetes</taxon>
        <taxon>Propionibacteriales</taxon>
        <taxon>Nocardioidaceae</taxon>
        <taxon>Aeromicrobium</taxon>
    </lineage>
</organism>
<dbReference type="InterPro" id="IPR001106">
    <property type="entry name" value="Aromatic_Lyase"/>
</dbReference>
<dbReference type="Gene3D" id="1.20.200.10">
    <property type="entry name" value="Fumarase/aspartase (Central domain)"/>
    <property type="match status" value="1"/>
</dbReference>
<accession>A0A5M4FJK9</accession>
<comment type="caution">
    <text evidence="2">The sequence shown here is derived from an EMBL/GenBank/DDBJ whole genome shotgun (WGS) entry which is preliminary data.</text>
</comment>
<name>A0A5M4FJK9_9ACTN</name>